<dbReference type="NCBIfam" id="TIGR00064">
    <property type="entry name" value="ftsY"/>
    <property type="match status" value="1"/>
</dbReference>
<feature type="region of interest" description="Disordered" evidence="11">
    <location>
        <begin position="13"/>
        <end position="40"/>
    </location>
</feature>
<dbReference type="STRING" id="1280946.HY29_10585"/>
<feature type="region of interest" description="Disordered" evidence="11">
    <location>
        <begin position="60"/>
        <end position="118"/>
    </location>
</feature>
<keyword evidence="3 10" id="KW-0963">Cytoplasm</keyword>
<feature type="binding site" evidence="10">
    <location>
        <begin position="411"/>
        <end position="414"/>
    </location>
    <ligand>
        <name>GTP</name>
        <dbReference type="ChEBI" id="CHEBI:37565"/>
    </ligand>
</feature>
<evidence type="ECO:0000256" key="11">
    <source>
        <dbReference type="SAM" id="MobiDB-lite"/>
    </source>
</evidence>
<dbReference type="EMBL" id="AWFF01000027">
    <property type="protein sequence ID" value="KCZ55802.1"/>
    <property type="molecule type" value="Genomic_DNA"/>
</dbReference>
<evidence type="ECO:0000259" key="12">
    <source>
        <dbReference type="PROSITE" id="PS00300"/>
    </source>
</evidence>
<dbReference type="InterPro" id="IPR004390">
    <property type="entry name" value="SR_rcpt_FtsY"/>
</dbReference>
<dbReference type="SUPFAM" id="SSF47364">
    <property type="entry name" value="Domain of the SRP/SRP receptor G-proteins"/>
    <property type="match status" value="1"/>
</dbReference>
<dbReference type="InterPro" id="IPR042101">
    <property type="entry name" value="SRP54_N_sf"/>
</dbReference>
<dbReference type="PROSITE" id="PS00300">
    <property type="entry name" value="SRP54"/>
    <property type="match status" value="1"/>
</dbReference>
<feature type="compositionally biased region" description="Low complexity" evidence="11">
    <location>
        <begin position="19"/>
        <end position="30"/>
    </location>
</feature>
<dbReference type="InterPro" id="IPR013822">
    <property type="entry name" value="Signal_recog_particl_SRP54_hlx"/>
</dbReference>
<evidence type="ECO:0000256" key="4">
    <source>
        <dbReference type="ARBA" id="ARBA00022741"/>
    </source>
</evidence>
<dbReference type="GO" id="GO:0005525">
    <property type="term" value="F:GTP binding"/>
    <property type="evidence" value="ECO:0007669"/>
    <property type="project" value="UniProtKB-UniRule"/>
</dbReference>
<dbReference type="Proteomes" id="UP000027037">
    <property type="component" value="Unassembled WGS sequence"/>
</dbReference>
<feature type="compositionally biased region" description="Basic and acidic residues" evidence="11">
    <location>
        <begin position="31"/>
        <end position="40"/>
    </location>
</feature>
<comment type="function">
    <text evidence="10">Involved in targeting and insertion of nascent membrane proteins into the cytoplasmic membrane. Acts as a receptor for the complex formed by the signal recognition particle (SRP) and the ribosome-nascent chain (RNC). Interaction with SRP-RNC leads to the transfer of the RNC complex to the Sec translocase for insertion into the membrane, the hydrolysis of GTP by both Ffh and FtsY, and the dissociation of the SRP-FtsY complex into the individual components.</text>
</comment>
<dbReference type="PANTHER" id="PTHR43134">
    <property type="entry name" value="SIGNAL RECOGNITION PARTICLE RECEPTOR SUBUNIT ALPHA"/>
    <property type="match status" value="1"/>
</dbReference>
<dbReference type="FunFam" id="3.40.50.300:FF:000053">
    <property type="entry name" value="Signal recognition particle receptor FtsY"/>
    <property type="match status" value="1"/>
</dbReference>
<evidence type="ECO:0000256" key="1">
    <source>
        <dbReference type="ARBA" id="ARBA00004515"/>
    </source>
</evidence>
<evidence type="ECO:0000313" key="14">
    <source>
        <dbReference type="Proteomes" id="UP000027037"/>
    </source>
</evidence>
<keyword evidence="4 10" id="KW-0547">Nucleotide-binding</keyword>
<keyword evidence="6 10" id="KW-0342">GTP-binding</keyword>
<dbReference type="HAMAP" id="MF_00920">
    <property type="entry name" value="FtsY"/>
    <property type="match status" value="1"/>
</dbReference>
<dbReference type="Pfam" id="PF00448">
    <property type="entry name" value="SRP54"/>
    <property type="match status" value="1"/>
</dbReference>
<evidence type="ECO:0000256" key="8">
    <source>
        <dbReference type="ARBA" id="ARBA00023170"/>
    </source>
</evidence>
<dbReference type="InterPro" id="IPR003593">
    <property type="entry name" value="AAA+_ATPase"/>
</dbReference>
<dbReference type="SMART" id="SM00382">
    <property type="entry name" value="AAA"/>
    <property type="match status" value="1"/>
</dbReference>
<keyword evidence="2 10" id="KW-1003">Cell membrane</keyword>
<gene>
    <name evidence="10" type="primary">ftsY</name>
    <name evidence="13" type="ORF">HY29_10585</name>
</gene>
<dbReference type="PANTHER" id="PTHR43134:SF1">
    <property type="entry name" value="SIGNAL RECOGNITION PARTICLE RECEPTOR SUBUNIT ALPHA"/>
    <property type="match status" value="1"/>
</dbReference>
<name>A0A062UBW6_9PROT</name>
<dbReference type="AlphaFoldDB" id="A0A062UBW6"/>
<dbReference type="GO" id="GO:0005047">
    <property type="term" value="F:signal recognition particle binding"/>
    <property type="evidence" value="ECO:0007669"/>
    <property type="project" value="TreeGrafter"/>
</dbReference>
<dbReference type="SMART" id="SM00963">
    <property type="entry name" value="SRP54_N"/>
    <property type="match status" value="1"/>
</dbReference>
<dbReference type="GO" id="GO:0005886">
    <property type="term" value="C:plasma membrane"/>
    <property type="evidence" value="ECO:0007669"/>
    <property type="project" value="UniProtKB-SubCell"/>
</dbReference>
<comment type="similarity">
    <text evidence="10">Belongs to the GTP-binding SRP family. FtsY subfamily.</text>
</comment>
<dbReference type="Gene3D" id="1.20.120.140">
    <property type="entry name" value="Signal recognition particle SRP54, nucleotide-binding domain"/>
    <property type="match status" value="1"/>
</dbReference>
<keyword evidence="14" id="KW-1185">Reference proteome</keyword>
<dbReference type="PATRIC" id="fig|1280946.3.peg.913"/>
<reference evidence="13 14" key="1">
    <citation type="journal article" date="2014" name="Antonie Van Leeuwenhoek">
        <title>Hyphomonas beringensis sp. nov. and Hyphomonas chukchiensis sp. nov., isolated from surface seawater of the Bering Sea and Chukchi Sea.</title>
        <authorList>
            <person name="Li C."/>
            <person name="Lai Q."/>
            <person name="Li G."/>
            <person name="Dong C."/>
            <person name="Wang J."/>
            <person name="Liao Y."/>
            <person name="Shao Z."/>
        </authorList>
    </citation>
    <scope>NUCLEOTIDE SEQUENCE [LARGE SCALE GENOMIC DNA]</scope>
    <source>
        <strain evidence="13 14">25B14_1</strain>
    </source>
</reference>
<feature type="binding site" evidence="10">
    <location>
        <begin position="265"/>
        <end position="272"/>
    </location>
    <ligand>
        <name>GTP</name>
        <dbReference type="ChEBI" id="CHEBI:37565"/>
    </ligand>
</feature>
<proteinExistence type="inferred from homology"/>
<keyword evidence="7 10" id="KW-0472">Membrane</keyword>
<dbReference type="CDD" id="cd17874">
    <property type="entry name" value="FtsY"/>
    <property type="match status" value="1"/>
</dbReference>
<keyword evidence="8 10" id="KW-0675">Receptor</keyword>
<evidence type="ECO:0000256" key="5">
    <source>
        <dbReference type="ARBA" id="ARBA00022801"/>
    </source>
</evidence>
<dbReference type="InterPro" id="IPR000897">
    <property type="entry name" value="SRP54_GTPase_dom"/>
</dbReference>
<comment type="subcellular location">
    <subcellularLocation>
        <location evidence="1">Cell inner membrane</location>
        <topology evidence="1">Peripheral membrane protein</topology>
        <orientation evidence="1">Cytoplasmic side</orientation>
    </subcellularLocation>
    <subcellularLocation>
        <location evidence="10">Cell membrane</location>
        <topology evidence="10">Peripheral membrane protein</topology>
        <orientation evidence="10">Cytoplasmic side</orientation>
    </subcellularLocation>
    <subcellularLocation>
        <location evidence="10">Cytoplasm</location>
    </subcellularLocation>
</comment>
<dbReference type="InterPro" id="IPR036225">
    <property type="entry name" value="SRP/SRP_N"/>
</dbReference>
<feature type="domain" description="SRP54-type proteins GTP-binding" evidence="12">
    <location>
        <begin position="432"/>
        <end position="445"/>
    </location>
</feature>
<evidence type="ECO:0000256" key="10">
    <source>
        <dbReference type="HAMAP-Rule" id="MF_00920"/>
    </source>
</evidence>
<evidence type="ECO:0000256" key="7">
    <source>
        <dbReference type="ARBA" id="ARBA00023136"/>
    </source>
</evidence>
<evidence type="ECO:0000256" key="3">
    <source>
        <dbReference type="ARBA" id="ARBA00022490"/>
    </source>
</evidence>
<dbReference type="EC" id="3.6.5.4" evidence="10"/>
<dbReference type="GO" id="GO:0003924">
    <property type="term" value="F:GTPase activity"/>
    <property type="evidence" value="ECO:0007669"/>
    <property type="project" value="UniProtKB-UniRule"/>
</dbReference>
<organism evidence="13 14">
    <name type="scientific">Hyphomonas beringensis</name>
    <dbReference type="NCBI Taxonomy" id="1280946"/>
    <lineage>
        <taxon>Bacteria</taxon>
        <taxon>Pseudomonadati</taxon>
        <taxon>Pseudomonadota</taxon>
        <taxon>Alphaproteobacteria</taxon>
        <taxon>Hyphomonadales</taxon>
        <taxon>Hyphomonadaceae</taxon>
        <taxon>Hyphomonas</taxon>
    </lineage>
</organism>
<protein>
    <recommendedName>
        <fullName evidence="10">Signal recognition particle receptor FtsY</fullName>
        <shortName evidence="10">SRP receptor</shortName>
        <ecNumber evidence="10">3.6.5.4</ecNumber>
    </recommendedName>
</protein>
<dbReference type="OrthoDB" id="9804720at2"/>
<dbReference type="GO" id="GO:0006614">
    <property type="term" value="P:SRP-dependent cotranslational protein targeting to membrane"/>
    <property type="evidence" value="ECO:0007669"/>
    <property type="project" value="InterPro"/>
</dbReference>
<dbReference type="Gene3D" id="3.40.50.300">
    <property type="entry name" value="P-loop containing nucleotide triphosphate hydrolases"/>
    <property type="match status" value="1"/>
</dbReference>
<comment type="subunit">
    <text evidence="10">Part of the signal recognition particle protein translocation system, which is composed of SRP and FtsY. SRP is a ribonucleoprotein composed of Ffh and a 4.5S RNA molecule.</text>
</comment>
<dbReference type="InterPro" id="IPR027417">
    <property type="entry name" value="P-loop_NTPase"/>
</dbReference>
<accession>A0A062UBW6</accession>
<comment type="caution">
    <text evidence="13">The sequence shown here is derived from an EMBL/GenBank/DDBJ whole genome shotgun (WGS) entry which is preliminary data.</text>
</comment>
<comment type="catalytic activity">
    <reaction evidence="9 10">
        <text>GTP + H2O = GDP + phosphate + H(+)</text>
        <dbReference type="Rhea" id="RHEA:19669"/>
        <dbReference type="ChEBI" id="CHEBI:15377"/>
        <dbReference type="ChEBI" id="CHEBI:15378"/>
        <dbReference type="ChEBI" id="CHEBI:37565"/>
        <dbReference type="ChEBI" id="CHEBI:43474"/>
        <dbReference type="ChEBI" id="CHEBI:58189"/>
        <dbReference type="EC" id="3.6.5.4"/>
    </reaction>
</comment>
<dbReference type="GO" id="GO:0005737">
    <property type="term" value="C:cytoplasm"/>
    <property type="evidence" value="ECO:0007669"/>
    <property type="project" value="UniProtKB-SubCell"/>
</dbReference>
<sequence length="461" mass="50196">MILWFGKKKKKEELKQAGAAMESPELSAEELAAKEAEEARLAAEKEEIERKVAEANKAWEERQAREAKEAAEEAQRLEEEARQADEAREAAQARADEAEAKRLEEEAERARKAKEEREAAQAKAAAELKLLEDRREAERLRAEREAAARAALEAEANDPGFMAKLGTGLSRSSSRLTTGLAVFGRRKLDDDTLEELEDLLISSDLGAKVAMRVAGNLAKERFDKEITEDEIRLALAEEITDVMRPREKVVDFSDGPRPRIVMFVGVNGSGKTTTIGKIASKLKEQGAKALLVAGDTFRAAAIEQLTVWGERADIPVMSKPIGSDAAGLVYEAIEKAKAEDLDLVLIDTAGRLQNKSELMSELEKIVRVTRKLDPDAPHDVILVLDATVGQNALSQVEAFRNTAGVTGLVMTKLDGTAKGGVLVAIAEAHDLPIHFIGIGEKAEDLRPFSAEAFSKALVGAE</sequence>
<evidence type="ECO:0000313" key="13">
    <source>
        <dbReference type="EMBL" id="KCZ55802.1"/>
    </source>
</evidence>
<dbReference type="SUPFAM" id="SSF52540">
    <property type="entry name" value="P-loop containing nucleoside triphosphate hydrolases"/>
    <property type="match status" value="1"/>
</dbReference>
<evidence type="ECO:0000256" key="2">
    <source>
        <dbReference type="ARBA" id="ARBA00022475"/>
    </source>
</evidence>
<dbReference type="SMART" id="SM00962">
    <property type="entry name" value="SRP54"/>
    <property type="match status" value="1"/>
</dbReference>
<evidence type="ECO:0000256" key="6">
    <source>
        <dbReference type="ARBA" id="ARBA00023134"/>
    </source>
</evidence>
<dbReference type="eggNOG" id="COG0552">
    <property type="taxonomic scope" value="Bacteria"/>
</dbReference>
<dbReference type="RefSeq" id="WP_034793071.1">
    <property type="nucleotide sequence ID" value="NZ_AWFF01000027.1"/>
</dbReference>
<feature type="binding site" evidence="10">
    <location>
        <begin position="347"/>
        <end position="351"/>
    </location>
    <ligand>
        <name>GTP</name>
        <dbReference type="ChEBI" id="CHEBI:37565"/>
    </ligand>
</feature>
<keyword evidence="5 10" id="KW-0378">Hydrolase</keyword>
<evidence type="ECO:0000256" key="9">
    <source>
        <dbReference type="ARBA" id="ARBA00048027"/>
    </source>
</evidence>
<dbReference type="Pfam" id="PF02881">
    <property type="entry name" value="SRP54_N"/>
    <property type="match status" value="1"/>
</dbReference>